<dbReference type="Proteomes" id="UP000321051">
    <property type="component" value="Unassembled WGS sequence"/>
</dbReference>
<sequence>MAQLIKMKDYASRYEYHFLHQNAEFLAAKKSYWQRMKTDWMIANKSSPKVSGEEPLENNTRMGKAVNRLKWWKQEEEEVEINENDAYLFFKGKTLEELKDIFYDNWFLIQLEWASSTISEISMMDPKLKYDYRLRTLLRELPDTYFVMYYPVFHTKQTTMEGAITIIGPVGIDVVHILEGTMYSVFEPADSRFWKEYVNQKQHTFVSPVLALKRTTNVVEAVLKQAGTTFPVQATVVSPASIIDNREVLYAHTADKREYKRWMERRINNPSPVKNRQLFSAEALMGQAATVSVLRSEIYSSNEYGE</sequence>
<dbReference type="OrthoDB" id="2433183at2"/>
<comment type="caution">
    <text evidence="1">The sequence shown here is derived from an EMBL/GenBank/DDBJ whole genome shotgun (WGS) entry which is preliminary data.</text>
</comment>
<protein>
    <recommendedName>
        <fullName evidence="3">NERD domain-containing protein</fullName>
    </recommendedName>
</protein>
<evidence type="ECO:0008006" key="3">
    <source>
        <dbReference type="Google" id="ProtNLM"/>
    </source>
</evidence>
<accession>A0A510Y895</accession>
<dbReference type="RefSeq" id="WP_143747463.1">
    <property type="nucleotide sequence ID" value="NZ_BJUN01000016.1"/>
</dbReference>
<dbReference type="AlphaFoldDB" id="A0A510Y895"/>
<dbReference type="EMBL" id="BJUN01000016">
    <property type="protein sequence ID" value="GEK59576.1"/>
    <property type="molecule type" value="Genomic_DNA"/>
</dbReference>
<evidence type="ECO:0000313" key="2">
    <source>
        <dbReference type="Proteomes" id="UP000321051"/>
    </source>
</evidence>
<keyword evidence="2" id="KW-1185">Reference proteome</keyword>
<proteinExistence type="predicted"/>
<evidence type="ECO:0000313" key="1">
    <source>
        <dbReference type="EMBL" id="GEK59576.1"/>
    </source>
</evidence>
<name>A0A510Y895_MARHA</name>
<reference evidence="1 2" key="1">
    <citation type="submission" date="2019-07" db="EMBL/GenBank/DDBJ databases">
        <title>Whole genome shotgun sequence of Marinococcus halophilus NBRC 102359.</title>
        <authorList>
            <person name="Hosoyama A."/>
            <person name="Uohara A."/>
            <person name="Ohji S."/>
            <person name="Ichikawa N."/>
        </authorList>
    </citation>
    <scope>NUCLEOTIDE SEQUENCE [LARGE SCALE GENOMIC DNA]</scope>
    <source>
        <strain evidence="1 2">NBRC 102359</strain>
    </source>
</reference>
<organism evidence="1 2">
    <name type="scientific">Marinococcus halophilus</name>
    <dbReference type="NCBI Taxonomy" id="1371"/>
    <lineage>
        <taxon>Bacteria</taxon>
        <taxon>Bacillati</taxon>
        <taxon>Bacillota</taxon>
        <taxon>Bacilli</taxon>
        <taxon>Bacillales</taxon>
        <taxon>Bacillaceae</taxon>
        <taxon>Marinococcus</taxon>
    </lineage>
</organism>
<dbReference type="STRING" id="1371.GCA_900166605_01935"/>
<gene>
    <name evidence="1" type="primary">ytlQ</name>
    <name evidence="1" type="ORF">MHA01_24810</name>
</gene>